<evidence type="ECO:0000313" key="2">
    <source>
        <dbReference type="Proteomes" id="UP001595840"/>
    </source>
</evidence>
<dbReference type="EMBL" id="JBHSCX010000003">
    <property type="protein sequence ID" value="MFC4361701.1"/>
    <property type="molecule type" value="Genomic_DNA"/>
</dbReference>
<name>A0ABV8V1E1_9GAMM</name>
<dbReference type="SUPFAM" id="SSF53850">
    <property type="entry name" value="Periplasmic binding protein-like II"/>
    <property type="match status" value="1"/>
</dbReference>
<protein>
    <recommendedName>
        <fullName evidence="3">Phosphate ABC transporter substrate-binding protein</fullName>
    </recommendedName>
</protein>
<proteinExistence type="predicted"/>
<sequence>MVLLGGMPGALAAESVVVVVSATSPINALEKSTVVDIFMGRYVAYPDGRPAVPLEVAGADGLRQDFYRQLVGMSTSKINAYWARLKFSGRQRPTLEKSSEAEITQYLAENSAAIGYLYKSRVTDDLKIVLELNE</sequence>
<dbReference type="Gene3D" id="3.40.190.10">
    <property type="entry name" value="Periplasmic binding protein-like II"/>
    <property type="match status" value="1"/>
</dbReference>
<dbReference type="RefSeq" id="WP_290259355.1">
    <property type="nucleotide sequence ID" value="NZ_JAUFQG010000004.1"/>
</dbReference>
<gene>
    <name evidence="1" type="ORF">ACFOX3_05260</name>
</gene>
<evidence type="ECO:0008006" key="3">
    <source>
        <dbReference type="Google" id="ProtNLM"/>
    </source>
</evidence>
<keyword evidence="2" id="KW-1185">Reference proteome</keyword>
<comment type="caution">
    <text evidence="1">The sequence shown here is derived from an EMBL/GenBank/DDBJ whole genome shotgun (WGS) entry which is preliminary data.</text>
</comment>
<dbReference type="Proteomes" id="UP001595840">
    <property type="component" value="Unassembled WGS sequence"/>
</dbReference>
<evidence type="ECO:0000313" key="1">
    <source>
        <dbReference type="EMBL" id="MFC4361701.1"/>
    </source>
</evidence>
<accession>A0ABV8V1E1</accession>
<organism evidence="1 2">
    <name type="scientific">Simiduia curdlanivorans</name>
    <dbReference type="NCBI Taxonomy" id="1492769"/>
    <lineage>
        <taxon>Bacteria</taxon>
        <taxon>Pseudomonadati</taxon>
        <taxon>Pseudomonadota</taxon>
        <taxon>Gammaproteobacteria</taxon>
        <taxon>Cellvibrionales</taxon>
        <taxon>Cellvibrionaceae</taxon>
        <taxon>Simiduia</taxon>
    </lineage>
</organism>
<reference evidence="2" key="1">
    <citation type="journal article" date="2019" name="Int. J. Syst. Evol. Microbiol.">
        <title>The Global Catalogue of Microorganisms (GCM) 10K type strain sequencing project: providing services to taxonomists for standard genome sequencing and annotation.</title>
        <authorList>
            <consortium name="The Broad Institute Genomics Platform"/>
            <consortium name="The Broad Institute Genome Sequencing Center for Infectious Disease"/>
            <person name="Wu L."/>
            <person name="Ma J."/>
        </authorList>
    </citation>
    <scope>NUCLEOTIDE SEQUENCE [LARGE SCALE GENOMIC DNA]</scope>
    <source>
        <strain evidence="2">CECT 8570</strain>
    </source>
</reference>